<evidence type="ECO:0000313" key="2">
    <source>
        <dbReference type="Proteomes" id="UP001223978"/>
    </source>
</evidence>
<sequence>MTRSVITELSPAALAEVVRLERSRNYLWPGGAETCLLLWARFVRAADHRLWVDNHGGCGIWECCGDPYLAREFLEGLMLAMSRRRGRELRRVVASIDVDY</sequence>
<organism evidence="1 2">
    <name type="scientific">Streptomyces cavernicola</name>
    <dbReference type="NCBI Taxonomy" id="3043613"/>
    <lineage>
        <taxon>Bacteria</taxon>
        <taxon>Bacillati</taxon>
        <taxon>Actinomycetota</taxon>
        <taxon>Actinomycetes</taxon>
        <taxon>Kitasatosporales</taxon>
        <taxon>Streptomycetaceae</taxon>
        <taxon>Streptomyces</taxon>
    </lineage>
</organism>
<accession>A0ABT6SDH8</accession>
<dbReference type="RefSeq" id="WP_282543815.1">
    <property type="nucleotide sequence ID" value="NZ_JASCIQ010000019.1"/>
</dbReference>
<dbReference type="EMBL" id="JASCIQ010000019">
    <property type="protein sequence ID" value="MDI3405874.1"/>
    <property type="molecule type" value="Genomic_DNA"/>
</dbReference>
<keyword evidence="2" id="KW-1185">Reference proteome</keyword>
<evidence type="ECO:0008006" key="3">
    <source>
        <dbReference type="Google" id="ProtNLM"/>
    </source>
</evidence>
<proteinExistence type="predicted"/>
<reference evidence="1 2" key="1">
    <citation type="submission" date="2023-05" db="EMBL/GenBank/DDBJ databases">
        <title>Draft genome sequence of Streptomyces sp. B-S-A6 isolated from a cave soil in Thailand.</title>
        <authorList>
            <person name="Chamroensaksri N."/>
            <person name="Muangham S."/>
        </authorList>
    </citation>
    <scope>NUCLEOTIDE SEQUENCE [LARGE SCALE GENOMIC DNA]</scope>
    <source>
        <strain evidence="1 2">B-S-A6</strain>
    </source>
</reference>
<protein>
    <recommendedName>
        <fullName evidence="3">GNAT family N-acetyltransferase</fullName>
    </recommendedName>
</protein>
<evidence type="ECO:0000313" key="1">
    <source>
        <dbReference type="EMBL" id="MDI3405874.1"/>
    </source>
</evidence>
<name>A0ABT6SDH8_9ACTN</name>
<dbReference type="Proteomes" id="UP001223978">
    <property type="component" value="Unassembled WGS sequence"/>
</dbReference>
<comment type="caution">
    <text evidence="1">The sequence shown here is derived from an EMBL/GenBank/DDBJ whole genome shotgun (WGS) entry which is preliminary data.</text>
</comment>
<gene>
    <name evidence="1" type="ORF">QIS96_18880</name>
</gene>